<dbReference type="EMBL" id="GBXM01041417">
    <property type="protein sequence ID" value="JAH67160.1"/>
    <property type="molecule type" value="Transcribed_RNA"/>
</dbReference>
<accession>A0A0E9UPK1</accession>
<reference evidence="2" key="2">
    <citation type="journal article" date="2015" name="Fish Shellfish Immunol.">
        <title>Early steps in the European eel (Anguilla anguilla)-Vibrio vulnificus interaction in the gills: Role of the RtxA13 toxin.</title>
        <authorList>
            <person name="Callol A."/>
            <person name="Pajuelo D."/>
            <person name="Ebbesson L."/>
            <person name="Teles M."/>
            <person name="MacKenzie S."/>
            <person name="Amaro C."/>
        </authorList>
    </citation>
    <scope>NUCLEOTIDE SEQUENCE</scope>
</reference>
<feature type="domain" description="Acyl-CoA oxidase C-terminal" evidence="1">
    <location>
        <begin position="1"/>
        <end position="27"/>
    </location>
</feature>
<dbReference type="GO" id="GO:0005777">
    <property type="term" value="C:peroxisome"/>
    <property type="evidence" value="ECO:0007669"/>
    <property type="project" value="InterPro"/>
</dbReference>
<protein>
    <recommendedName>
        <fullName evidence="1">Acyl-CoA oxidase C-terminal domain-containing protein</fullName>
    </recommendedName>
</protein>
<dbReference type="AlphaFoldDB" id="A0A0E9UPK1"/>
<proteinExistence type="predicted"/>
<dbReference type="InterPro" id="IPR002655">
    <property type="entry name" value="Acyl-CoA_oxidase_C"/>
</dbReference>
<evidence type="ECO:0000259" key="1">
    <source>
        <dbReference type="Pfam" id="PF01756"/>
    </source>
</evidence>
<reference evidence="2" key="1">
    <citation type="submission" date="2014-11" db="EMBL/GenBank/DDBJ databases">
        <authorList>
            <person name="Amaro Gonzalez C."/>
        </authorList>
    </citation>
    <scope>NUCLEOTIDE SEQUENCE</scope>
</reference>
<dbReference type="EMBL" id="GBXM01028491">
    <property type="protein sequence ID" value="JAH80086.1"/>
    <property type="molecule type" value="Transcribed_RNA"/>
</dbReference>
<dbReference type="Pfam" id="PF01756">
    <property type="entry name" value="ACOX"/>
    <property type="match status" value="1"/>
</dbReference>
<dbReference type="GO" id="GO:0003997">
    <property type="term" value="F:acyl-CoA oxidase activity"/>
    <property type="evidence" value="ECO:0007669"/>
    <property type="project" value="InterPro"/>
</dbReference>
<organism evidence="2">
    <name type="scientific">Anguilla anguilla</name>
    <name type="common">European freshwater eel</name>
    <name type="synonym">Muraena anguilla</name>
    <dbReference type="NCBI Taxonomy" id="7936"/>
    <lineage>
        <taxon>Eukaryota</taxon>
        <taxon>Metazoa</taxon>
        <taxon>Chordata</taxon>
        <taxon>Craniata</taxon>
        <taxon>Vertebrata</taxon>
        <taxon>Euteleostomi</taxon>
        <taxon>Actinopterygii</taxon>
        <taxon>Neopterygii</taxon>
        <taxon>Teleostei</taxon>
        <taxon>Anguilliformes</taxon>
        <taxon>Anguillidae</taxon>
        <taxon>Anguilla</taxon>
    </lineage>
</organism>
<name>A0A0E9UPK1_ANGAN</name>
<dbReference type="GO" id="GO:0006635">
    <property type="term" value="P:fatty acid beta-oxidation"/>
    <property type="evidence" value="ECO:0007669"/>
    <property type="project" value="InterPro"/>
</dbReference>
<sequence>MFEWAKRSPLNRTEVHESYHKYLKPLQSKL</sequence>
<evidence type="ECO:0000313" key="2">
    <source>
        <dbReference type="EMBL" id="JAH67160.1"/>
    </source>
</evidence>